<feature type="domain" description="G" evidence="1">
    <location>
        <begin position="242"/>
        <end position="367"/>
    </location>
</feature>
<dbReference type="CDD" id="cd00882">
    <property type="entry name" value="Ras_like_GTPase"/>
    <property type="match status" value="2"/>
</dbReference>
<keyword evidence="3" id="KW-1185">Reference proteome</keyword>
<dbReference type="Gene3D" id="3.40.50.300">
    <property type="entry name" value="P-loop containing nucleotide triphosphate hydrolases"/>
    <property type="match status" value="2"/>
</dbReference>
<dbReference type="RefSeq" id="XP_041186320.1">
    <property type="nucleotide sequence ID" value="XM_041344550.1"/>
</dbReference>
<keyword evidence="2" id="KW-0378">Hydrolase</keyword>
<dbReference type="GO" id="GO:0030488">
    <property type="term" value="P:tRNA methylation"/>
    <property type="evidence" value="ECO:0007669"/>
    <property type="project" value="TreeGrafter"/>
</dbReference>
<dbReference type="GO" id="GO:0002098">
    <property type="term" value="P:tRNA wobble uridine modification"/>
    <property type="evidence" value="ECO:0007669"/>
    <property type="project" value="TreeGrafter"/>
</dbReference>
<dbReference type="GeneID" id="64638566"/>
<proteinExistence type="predicted"/>
<dbReference type="GO" id="GO:0005737">
    <property type="term" value="C:cytoplasm"/>
    <property type="evidence" value="ECO:0007669"/>
    <property type="project" value="TreeGrafter"/>
</dbReference>
<dbReference type="Pfam" id="PF01926">
    <property type="entry name" value="MMR_HSR1"/>
    <property type="match status" value="2"/>
</dbReference>
<dbReference type="SUPFAM" id="SSF52540">
    <property type="entry name" value="P-loop containing nucleoside triphosphate hydrolases"/>
    <property type="match status" value="2"/>
</dbReference>
<dbReference type="PANTHER" id="PTHR42714:SF2">
    <property type="entry name" value="TRNA MODIFICATION GTPASE GTPBP3, MITOCHONDRIAL"/>
    <property type="match status" value="1"/>
</dbReference>
<accession>A0A9P7DT33</accession>
<feature type="domain" description="G" evidence="1">
    <location>
        <begin position="48"/>
        <end position="172"/>
    </location>
</feature>
<dbReference type="InterPro" id="IPR006073">
    <property type="entry name" value="GTP-bd"/>
</dbReference>
<comment type="caution">
    <text evidence="2">The sequence shown here is derived from an EMBL/GenBank/DDBJ whole genome shotgun (WGS) entry which is preliminary data.</text>
</comment>
<dbReference type="GO" id="GO:0016787">
    <property type="term" value="F:hydrolase activity"/>
    <property type="evidence" value="ECO:0007669"/>
    <property type="project" value="UniProtKB-KW"/>
</dbReference>
<gene>
    <name evidence="2" type="ORF">BJ212DRAFT_998841</name>
</gene>
<dbReference type="GO" id="GO:0005525">
    <property type="term" value="F:GTP binding"/>
    <property type="evidence" value="ECO:0007669"/>
    <property type="project" value="InterPro"/>
</dbReference>
<protein>
    <submittedName>
        <fullName evidence="2">P-loop containing nucleoside triphosphate hydrolase protein</fullName>
    </submittedName>
</protein>
<dbReference type="InterPro" id="IPR027417">
    <property type="entry name" value="P-loop_NTPase"/>
</dbReference>
<dbReference type="PANTHER" id="PTHR42714">
    <property type="entry name" value="TRNA MODIFICATION GTPASE GTPBP3"/>
    <property type="match status" value="1"/>
</dbReference>
<sequence>MLLSLSSIFAMPPDPRKSSFTSHTSDQSAAGCKCIRLEEASRRTDTCNVVIFGQTGAGKSSLINLITKTQVVPTSSDARGCTIETTVYEHDIVTHDRTLKVQLFDTAGLGEGLQGTVPHAQAQNALKNLFQTLTKKHIIVYCVQGTKYASALKRNYELLSTIKGDVPIVLVVTGLENREPEMEDWWRNNETSISDLGMNFAGHACITTLTVNEGDTNKVRQRREQSYQVVCNLIERSCRKNIVLFGASGVGKSSIVNLVAGEEVAKASLSLDPCTLHWKDYTIDFDGVSYKVFDTVGLEDPQLGMNEYLDSAVNAYTLVKELDRQGGIDLLLYCIRAGRKTAALQSNYRLFHEFLCEKKVPIVLVITNLEREERMEDWWEREHANFDKYEIKVAGHACITAINGLDSKHKQLYKESRLKICELVKRFTADGQRQEWIGGDSLFVSLMRKLKELLAGGPRVRRRNLVPHLTKRCGISREVAKKLADMIK</sequence>
<dbReference type="Proteomes" id="UP000807769">
    <property type="component" value="Unassembled WGS sequence"/>
</dbReference>
<dbReference type="EMBL" id="JABBWG010000077">
    <property type="protein sequence ID" value="KAG1802526.1"/>
    <property type="molecule type" value="Genomic_DNA"/>
</dbReference>
<evidence type="ECO:0000313" key="3">
    <source>
        <dbReference type="Proteomes" id="UP000807769"/>
    </source>
</evidence>
<name>A0A9P7DT33_9AGAM</name>
<evidence type="ECO:0000259" key="1">
    <source>
        <dbReference type="Pfam" id="PF01926"/>
    </source>
</evidence>
<evidence type="ECO:0000313" key="2">
    <source>
        <dbReference type="EMBL" id="KAG1802526.1"/>
    </source>
</evidence>
<dbReference type="AlphaFoldDB" id="A0A9P7DT33"/>
<reference evidence="2" key="1">
    <citation type="journal article" date="2020" name="New Phytol.">
        <title>Comparative genomics reveals dynamic genome evolution in host specialist ectomycorrhizal fungi.</title>
        <authorList>
            <person name="Lofgren L.A."/>
            <person name="Nguyen N.H."/>
            <person name="Vilgalys R."/>
            <person name="Ruytinx J."/>
            <person name="Liao H.L."/>
            <person name="Branco S."/>
            <person name="Kuo A."/>
            <person name="LaButti K."/>
            <person name="Lipzen A."/>
            <person name="Andreopoulos W."/>
            <person name="Pangilinan J."/>
            <person name="Riley R."/>
            <person name="Hundley H."/>
            <person name="Na H."/>
            <person name="Barry K."/>
            <person name="Grigoriev I.V."/>
            <person name="Stajich J.E."/>
            <person name="Kennedy P.G."/>
        </authorList>
    </citation>
    <scope>NUCLEOTIDE SEQUENCE</scope>
    <source>
        <strain evidence="2">MN1</strain>
    </source>
</reference>
<organism evidence="2 3">
    <name type="scientific">Suillus subaureus</name>
    <dbReference type="NCBI Taxonomy" id="48587"/>
    <lineage>
        <taxon>Eukaryota</taxon>
        <taxon>Fungi</taxon>
        <taxon>Dikarya</taxon>
        <taxon>Basidiomycota</taxon>
        <taxon>Agaricomycotina</taxon>
        <taxon>Agaricomycetes</taxon>
        <taxon>Agaricomycetidae</taxon>
        <taxon>Boletales</taxon>
        <taxon>Suillineae</taxon>
        <taxon>Suillaceae</taxon>
        <taxon>Suillus</taxon>
    </lineage>
</organism>
<dbReference type="OrthoDB" id="8954335at2759"/>